<evidence type="ECO:0000256" key="12">
    <source>
        <dbReference type="ARBA" id="ARBA00022840"/>
    </source>
</evidence>
<evidence type="ECO:0000256" key="13">
    <source>
        <dbReference type="ARBA" id="ARBA00022989"/>
    </source>
</evidence>
<keyword evidence="22" id="KW-1185">Reference proteome</keyword>
<evidence type="ECO:0000313" key="22">
    <source>
        <dbReference type="Proteomes" id="UP001604336"/>
    </source>
</evidence>
<accession>A0ABD1PDG4</accession>
<dbReference type="Pfam" id="PF00069">
    <property type="entry name" value="Pkinase"/>
    <property type="match status" value="1"/>
</dbReference>
<dbReference type="EMBL" id="JBFOLK010000014">
    <property type="protein sequence ID" value="KAL2461941.1"/>
    <property type="molecule type" value="Genomic_DNA"/>
</dbReference>
<dbReference type="SUPFAM" id="SSF52058">
    <property type="entry name" value="L domain-like"/>
    <property type="match status" value="1"/>
</dbReference>
<evidence type="ECO:0000313" key="21">
    <source>
        <dbReference type="EMBL" id="KAL2461941.1"/>
    </source>
</evidence>
<dbReference type="InterPro" id="IPR001611">
    <property type="entry name" value="Leu-rich_rpt"/>
</dbReference>
<dbReference type="Pfam" id="PF08263">
    <property type="entry name" value="LRRNT_2"/>
    <property type="match status" value="1"/>
</dbReference>
<feature type="transmembrane region" description="Helical" evidence="19">
    <location>
        <begin position="302"/>
        <end position="326"/>
    </location>
</feature>
<evidence type="ECO:0000256" key="5">
    <source>
        <dbReference type="ARBA" id="ARBA00022614"/>
    </source>
</evidence>
<dbReference type="SUPFAM" id="SSF56112">
    <property type="entry name" value="Protein kinase-like (PK-like)"/>
    <property type="match status" value="1"/>
</dbReference>
<dbReference type="Gene3D" id="3.30.200.20">
    <property type="entry name" value="Phosphorylase Kinase, domain 1"/>
    <property type="match status" value="1"/>
</dbReference>
<comment type="similarity">
    <text evidence="2">Belongs to the protein kinase superfamily. Ser/Thr protein kinase family.</text>
</comment>
<feature type="domain" description="Protein kinase" evidence="20">
    <location>
        <begin position="399"/>
        <end position="679"/>
    </location>
</feature>
<keyword evidence="4" id="KW-0597">Phosphoprotein</keyword>
<keyword evidence="13 19" id="KW-1133">Transmembrane helix</keyword>
<dbReference type="Proteomes" id="UP001604336">
    <property type="component" value="Unassembled WGS sequence"/>
</dbReference>
<dbReference type="PANTHER" id="PTHR48007:SF64">
    <property type="entry name" value="POLLEN RECEPTOR-LIKE KINASE 1"/>
    <property type="match status" value="1"/>
</dbReference>
<dbReference type="Pfam" id="PF00560">
    <property type="entry name" value="LRR_1"/>
    <property type="match status" value="1"/>
</dbReference>
<dbReference type="GO" id="GO:0016020">
    <property type="term" value="C:membrane"/>
    <property type="evidence" value="ECO:0007669"/>
    <property type="project" value="UniProtKB-SubCell"/>
</dbReference>
<dbReference type="FunFam" id="1.10.510.10:FF:000480">
    <property type="entry name" value="Pollen receptor-like kinase 1"/>
    <property type="match status" value="1"/>
</dbReference>
<reference evidence="22" key="1">
    <citation type="submission" date="2024-07" db="EMBL/GenBank/DDBJ databases">
        <title>Two chromosome-level genome assemblies of Korean endemic species Abeliophyllum distichum and Forsythia ovata (Oleaceae).</title>
        <authorList>
            <person name="Jang H."/>
        </authorList>
    </citation>
    <scope>NUCLEOTIDE SEQUENCE [LARGE SCALE GENOMIC DNA]</scope>
</reference>
<comment type="catalytic activity">
    <reaction evidence="16">
        <text>L-threonyl-[protein] + ATP = O-phospho-L-threonyl-[protein] + ADP + H(+)</text>
        <dbReference type="Rhea" id="RHEA:46608"/>
        <dbReference type="Rhea" id="RHEA-COMP:11060"/>
        <dbReference type="Rhea" id="RHEA-COMP:11605"/>
        <dbReference type="ChEBI" id="CHEBI:15378"/>
        <dbReference type="ChEBI" id="CHEBI:30013"/>
        <dbReference type="ChEBI" id="CHEBI:30616"/>
        <dbReference type="ChEBI" id="CHEBI:61977"/>
        <dbReference type="ChEBI" id="CHEBI:456216"/>
        <dbReference type="EC" id="2.7.11.1"/>
    </reaction>
</comment>
<evidence type="ECO:0000256" key="2">
    <source>
        <dbReference type="ARBA" id="ARBA00008684"/>
    </source>
</evidence>
<evidence type="ECO:0000256" key="17">
    <source>
        <dbReference type="ARBA" id="ARBA00048679"/>
    </source>
</evidence>
<evidence type="ECO:0000256" key="1">
    <source>
        <dbReference type="ARBA" id="ARBA00004167"/>
    </source>
</evidence>
<evidence type="ECO:0000256" key="14">
    <source>
        <dbReference type="ARBA" id="ARBA00023136"/>
    </source>
</evidence>
<keyword evidence="5" id="KW-0433">Leucine-rich repeat</keyword>
<dbReference type="GO" id="GO:0005524">
    <property type="term" value="F:ATP binding"/>
    <property type="evidence" value="ECO:0007669"/>
    <property type="project" value="UniProtKB-KW"/>
</dbReference>
<evidence type="ECO:0000256" key="19">
    <source>
        <dbReference type="SAM" id="Phobius"/>
    </source>
</evidence>
<evidence type="ECO:0000256" key="3">
    <source>
        <dbReference type="ARBA" id="ARBA00012513"/>
    </source>
</evidence>
<keyword evidence="9" id="KW-0677">Repeat</keyword>
<sequence>MSLEEFDIQRPITPPPSIGKMPVGTQAAHPLRRPIPPTTFIIGLLLLLLVFLPTLSLGDDQGDANKALLNFKGSLANTEEALANWNSSISPCNGNYGNWNGVLCFNGYVWGLQLEEMNLRGQIDVDSLIPLRALRTLSFMSNSFEGQMPDWRKLGALKSLFLSNNQFSGQIPDDAFNGMTSLKKVFMANNKFTGKIPTSLAKSPRLIELRLDNNQFTGPIPEFRPDNLKLLNVSNNQLEGPIPAVVSNLDPSSFSGNKGLCGKPLENACNVPFPDDGDDEPNSPIPTPLDPTSNPPAKKSPAATIAITVIAIIVGLLFILILVLLYRRSRQIETPQLGRAYNENNSVETAANTEINNVKVESVPAPDLINGNPRKADQPGKLSFVREERRKFDLQDLLRASAEVLGSGKFGASYKAVLIDGDALVVKRFKQMNNVGREDFHEHMRRLGRLDHPNLLPLVAYLYRKEEKLLVFDYAYSGSLASHLHGKHSAEHPGLDWSTRFKIIKGVANGLAYLHSELPSLSVPHGHLKSSNVLLDKNFEPLLMDYTLEPVMNSGQIQQILVAYKSPEYAQHGQATKKTDVWCLGVLILETLTGKFVAKYLSHHGTGYDADLAGWINAIVSELENNEQVFDHEMGNTEECREEMEKLLHIGIACCQEDIEKRWDLEEVVDKIQRLKQTH</sequence>
<evidence type="ECO:0000256" key="4">
    <source>
        <dbReference type="ARBA" id="ARBA00022553"/>
    </source>
</evidence>
<comment type="subcellular location">
    <subcellularLocation>
        <location evidence="1">Membrane</location>
        <topology evidence="1">Single-pass membrane protein</topology>
    </subcellularLocation>
</comment>
<proteinExistence type="inferred from homology"/>
<keyword evidence="14 19" id="KW-0472">Membrane</keyword>
<evidence type="ECO:0000256" key="6">
    <source>
        <dbReference type="ARBA" id="ARBA00022679"/>
    </source>
</evidence>
<dbReference type="GO" id="GO:0004674">
    <property type="term" value="F:protein serine/threonine kinase activity"/>
    <property type="evidence" value="ECO:0007669"/>
    <property type="project" value="UniProtKB-EC"/>
</dbReference>
<evidence type="ECO:0000256" key="15">
    <source>
        <dbReference type="ARBA" id="ARBA00023170"/>
    </source>
</evidence>
<keyword evidence="10" id="KW-0547">Nucleotide-binding</keyword>
<dbReference type="AlphaFoldDB" id="A0ABD1PDG4"/>
<protein>
    <recommendedName>
        <fullName evidence="3">non-specific serine/threonine protein kinase</fullName>
        <ecNumber evidence="3">2.7.11.1</ecNumber>
    </recommendedName>
</protein>
<dbReference type="PROSITE" id="PS50011">
    <property type="entry name" value="PROTEIN_KINASE_DOM"/>
    <property type="match status" value="1"/>
</dbReference>
<dbReference type="EC" id="2.7.11.1" evidence="3"/>
<dbReference type="InterPro" id="IPR013210">
    <property type="entry name" value="LRR_N_plant-typ"/>
</dbReference>
<dbReference type="FunFam" id="3.30.200.20:FF:000307">
    <property type="entry name" value="pollen receptor-like kinase 1"/>
    <property type="match status" value="1"/>
</dbReference>
<keyword evidence="7 19" id="KW-0812">Transmembrane</keyword>
<name>A0ABD1PDG4_9LAMI</name>
<dbReference type="InterPro" id="IPR046959">
    <property type="entry name" value="PRK1-6/SRF4-like"/>
</dbReference>
<dbReference type="InterPro" id="IPR032675">
    <property type="entry name" value="LRR_dom_sf"/>
</dbReference>
<keyword evidence="6" id="KW-0808">Transferase</keyword>
<keyword evidence="12" id="KW-0067">ATP-binding</keyword>
<evidence type="ECO:0000259" key="20">
    <source>
        <dbReference type="PROSITE" id="PS50011"/>
    </source>
</evidence>
<gene>
    <name evidence="21" type="ORF">Adt_45361</name>
</gene>
<comment type="catalytic activity">
    <reaction evidence="17">
        <text>L-seryl-[protein] + ATP = O-phospho-L-seryl-[protein] + ADP + H(+)</text>
        <dbReference type="Rhea" id="RHEA:17989"/>
        <dbReference type="Rhea" id="RHEA-COMP:9863"/>
        <dbReference type="Rhea" id="RHEA-COMP:11604"/>
        <dbReference type="ChEBI" id="CHEBI:15378"/>
        <dbReference type="ChEBI" id="CHEBI:29999"/>
        <dbReference type="ChEBI" id="CHEBI:30616"/>
        <dbReference type="ChEBI" id="CHEBI:83421"/>
        <dbReference type="ChEBI" id="CHEBI:456216"/>
        <dbReference type="EC" id="2.7.11.1"/>
    </reaction>
</comment>
<dbReference type="PANTHER" id="PTHR48007">
    <property type="entry name" value="LEUCINE-RICH REPEAT RECEPTOR-LIKE PROTEIN KINASE PXC1"/>
    <property type="match status" value="1"/>
</dbReference>
<evidence type="ECO:0000256" key="18">
    <source>
        <dbReference type="SAM" id="MobiDB-lite"/>
    </source>
</evidence>
<keyword evidence="8" id="KW-0732">Signal</keyword>
<keyword evidence="11" id="KW-0418">Kinase</keyword>
<evidence type="ECO:0000256" key="8">
    <source>
        <dbReference type="ARBA" id="ARBA00022729"/>
    </source>
</evidence>
<organism evidence="21 22">
    <name type="scientific">Abeliophyllum distichum</name>
    <dbReference type="NCBI Taxonomy" id="126358"/>
    <lineage>
        <taxon>Eukaryota</taxon>
        <taxon>Viridiplantae</taxon>
        <taxon>Streptophyta</taxon>
        <taxon>Embryophyta</taxon>
        <taxon>Tracheophyta</taxon>
        <taxon>Spermatophyta</taxon>
        <taxon>Magnoliopsida</taxon>
        <taxon>eudicotyledons</taxon>
        <taxon>Gunneridae</taxon>
        <taxon>Pentapetalae</taxon>
        <taxon>asterids</taxon>
        <taxon>lamiids</taxon>
        <taxon>Lamiales</taxon>
        <taxon>Oleaceae</taxon>
        <taxon>Forsythieae</taxon>
        <taxon>Abeliophyllum</taxon>
    </lineage>
</organism>
<evidence type="ECO:0000256" key="11">
    <source>
        <dbReference type="ARBA" id="ARBA00022777"/>
    </source>
</evidence>
<evidence type="ECO:0000256" key="10">
    <source>
        <dbReference type="ARBA" id="ARBA00022741"/>
    </source>
</evidence>
<dbReference type="Gene3D" id="3.80.10.10">
    <property type="entry name" value="Ribonuclease Inhibitor"/>
    <property type="match status" value="2"/>
</dbReference>
<dbReference type="InterPro" id="IPR000719">
    <property type="entry name" value="Prot_kinase_dom"/>
</dbReference>
<evidence type="ECO:0000256" key="9">
    <source>
        <dbReference type="ARBA" id="ARBA00022737"/>
    </source>
</evidence>
<dbReference type="Gene3D" id="1.10.510.10">
    <property type="entry name" value="Transferase(Phosphotransferase) domain 1"/>
    <property type="match status" value="1"/>
</dbReference>
<keyword evidence="15" id="KW-0675">Receptor</keyword>
<dbReference type="Pfam" id="PF13855">
    <property type="entry name" value="LRR_8"/>
    <property type="match status" value="1"/>
</dbReference>
<feature type="region of interest" description="Disordered" evidence="18">
    <location>
        <begin position="271"/>
        <end position="298"/>
    </location>
</feature>
<dbReference type="InterPro" id="IPR011009">
    <property type="entry name" value="Kinase-like_dom_sf"/>
</dbReference>
<evidence type="ECO:0000256" key="16">
    <source>
        <dbReference type="ARBA" id="ARBA00047899"/>
    </source>
</evidence>
<evidence type="ECO:0000256" key="7">
    <source>
        <dbReference type="ARBA" id="ARBA00022692"/>
    </source>
</evidence>
<comment type="caution">
    <text evidence="21">The sequence shown here is derived from an EMBL/GenBank/DDBJ whole genome shotgun (WGS) entry which is preliminary data.</text>
</comment>
<feature type="transmembrane region" description="Helical" evidence="19">
    <location>
        <begin position="39"/>
        <end position="58"/>
    </location>
</feature>